<dbReference type="Proteomes" id="UP001175226">
    <property type="component" value="Unassembled WGS sequence"/>
</dbReference>
<organism evidence="1 2">
    <name type="scientific">Armillaria borealis</name>
    <dbReference type="NCBI Taxonomy" id="47425"/>
    <lineage>
        <taxon>Eukaryota</taxon>
        <taxon>Fungi</taxon>
        <taxon>Dikarya</taxon>
        <taxon>Basidiomycota</taxon>
        <taxon>Agaricomycotina</taxon>
        <taxon>Agaricomycetes</taxon>
        <taxon>Agaricomycetidae</taxon>
        <taxon>Agaricales</taxon>
        <taxon>Marasmiineae</taxon>
        <taxon>Physalacriaceae</taxon>
        <taxon>Armillaria</taxon>
    </lineage>
</organism>
<gene>
    <name evidence="1" type="ORF">EV421DRAFT_1896231</name>
</gene>
<accession>A0AA39K8R0</accession>
<keyword evidence="2" id="KW-1185">Reference proteome</keyword>
<evidence type="ECO:0000313" key="1">
    <source>
        <dbReference type="EMBL" id="KAK0454303.1"/>
    </source>
</evidence>
<dbReference type="EMBL" id="JAUEPT010000002">
    <property type="protein sequence ID" value="KAK0454303.1"/>
    <property type="molecule type" value="Genomic_DNA"/>
</dbReference>
<sequence length="76" mass="8879">MPALDLKLLHWHMEESASSEVFLPTLKLLMLTFAYGRGWPAPRFFDPRHTKTRHGYLESTTLRLCLTPLNPSWLIK</sequence>
<proteinExistence type="predicted"/>
<name>A0AA39K8R0_9AGAR</name>
<dbReference type="AlphaFoldDB" id="A0AA39K8R0"/>
<reference evidence="1" key="1">
    <citation type="submission" date="2023-06" db="EMBL/GenBank/DDBJ databases">
        <authorList>
            <consortium name="Lawrence Berkeley National Laboratory"/>
            <person name="Ahrendt S."/>
            <person name="Sahu N."/>
            <person name="Indic B."/>
            <person name="Wong-Bajracharya J."/>
            <person name="Merenyi Z."/>
            <person name="Ke H.-M."/>
            <person name="Monk M."/>
            <person name="Kocsube S."/>
            <person name="Drula E."/>
            <person name="Lipzen A."/>
            <person name="Balint B."/>
            <person name="Henrissat B."/>
            <person name="Andreopoulos B."/>
            <person name="Martin F.M."/>
            <person name="Harder C.B."/>
            <person name="Rigling D."/>
            <person name="Ford K.L."/>
            <person name="Foster G.D."/>
            <person name="Pangilinan J."/>
            <person name="Papanicolaou A."/>
            <person name="Barry K."/>
            <person name="LaButti K."/>
            <person name="Viragh M."/>
            <person name="Koriabine M."/>
            <person name="Yan M."/>
            <person name="Riley R."/>
            <person name="Champramary S."/>
            <person name="Plett K.L."/>
            <person name="Tsai I.J."/>
            <person name="Slot J."/>
            <person name="Sipos G."/>
            <person name="Plett J."/>
            <person name="Nagy L.G."/>
            <person name="Grigoriev I.V."/>
        </authorList>
    </citation>
    <scope>NUCLEOTIDE SEQUENCE</scope>
    <source>
        <strain evidence="1">FPL87.14</strain>
    </source>
</reference>
<comment type="caution">
    <text evidence="1">The sequence shown here is derived from an EMBL/GenBank/DDBJ whole genome shotgun (WGS) entry which is preliminary data.</text>
</comment>
<protein>
    <submittedName>
        <fullName evidence="1">Uncharacterized protein</fullName>
    </submittedName>
</protein>
<evidence type="ECO:0000313" key="2">
    <source>
        <dbReference type="Proteomes" id="UP001175226"/>
    </source>
</evidence>